<dbReference type="PIRSF" id="PIRSF006392">
    <property type="entry name" value="IPGAM_arch"/>
    <property type="match status" value="1"/>
</dbReference>
<protein>
    <submittedName>
        <fullName evidence="7">Phosphoglycerate mutase</fullName>
    </submittedName>
</protein>
<dbReference type="CDD" id="cd16011">
    <property type="entry name" value="iPGM_like"/>
    <property type="match status" value="1"/>
</dbReference>
<dbReference type="InterPro" id="IPR004456">
    <property type="entry name" value="Pglycerate_mutase_ApgM"/>
</dbReference>
<dbReference type="GO" id="GO:0046872">
    <property type="term" value="F:metal ion binding"/>
    <property type="evidence" value="ECO:0007669"/>
    <property type="project" value="InterPro"/>
</dbReference>
<proteinExistence type="inferred from homology"/>
<comment type="pathway">
    <text evidence="3">Carbohydrate degradation.</text>
</comment>
<evidence type="ECO:0000256" key="2">
    <source>
        <dbReference type="ARBA" id="ARBA00002315"/>
    </source>
</evidence>
<dbReference type="InterPro" id="IPR006124">
    <property type="entry name" value="Metalloenzyme"/>
</dbReference>
<evidence type="ECO:0000256" key="4">
    <source>
        <dbReference type="ARBA" id="ARBA00005524"/>
    </source>
</evidence>
<evidence type="ECO:0000313" key="8">
    <source>
        <dbReference type="Proteomes" id="UP001366166"/>
    </source>
</evidence>
<gene>
    <name evidence="7" type="ORF">FAK_13110</name>
</gene>
<dbReference type="GO" id="GO:0006096">
    <property type="term" value="P:glycolytic process"/>
    <property type="evidence" value="ECO:0007669"/>
    <property type="project" value="UniProtKB-KW"/>
</dbReference>
<evidence type="ECO:0000256" key="1">
    <source>
        <dbReference type="ARBA" id="ARBA00000370"/>
    </source>
</evidence>
<feature type="domain" description="Metalloenzyme" evidence="6">
    <location>
        <begin position="8"/>
        <end position="406"/>
    </location>
</feature>
<evidence type="ECO:0000259" key="6">
    <source>
        <dbReference type="Pfam" id="PF01676"/>
    </source>
</evidence>
<dbReference type="Gene3D" id="3.40.720.10">
    <property type="entry name" value="Alkaline Phosphatase, subunit A"/>
    <property type="match status" value="2"/>
</dbReference>
<dbReference type="KEGG" id="dmp:FAK_13110"/>
<dbReference type="AlphaFoldDB" id="A0AAU9EQW0"/>
<dbReference type="Gene3D" id="3.30.70.2130">
    <property type="entry name" value="Metalloenzyme domain"/>
    <property type="match status" value="1"/>
</dbReference>
<comment type="function">
    <text evidence="2">Catalyzes the interconversion of 2-phosphoglycerate and 3-phosphoglycerate.</text>
</comment>
<dbReference type="InterPro" id="IPR017850">
    <property type="entry name" value="Alkaline_phosphatase_core_sf"/>
</dbReference>
<dbReference type="GO" id="GO:0004619">
    <property type="term" value="F:phosphoglycerate mutase activity"/>
    <property type="evidence" value="ECO:0007669"/>
    <property type="project" value="UniProtKB-EC"/>
</dbReference>
<dbReference type="PANTHER" id="PTHR31209:SF0">
    <property type="entry name" value="METALLOENZYME DOMAIN-CONTAINING PROTEIN"/>
    <property type="match status" value="1"/>
</dbReference>
<evidence type="ECO:0000256" key="3">
    <source>
        <dbReference type="ARBA" id="ARBA00004921"/>
    </source>
</evidence>
<name>A0AAU9EQW0_9BACT</name>
<dbReference type="Pfam" id="PF01676">
    <property type="entry name" value="Metalloenzyme"/>
    <property type="match status" value="1"/>
</dbReference>
<dbReference type="EMBL" id="AP028679">
    <property type="protein sequence ID" value="BEQ14245.1"/>
    <property type="molecule type" value="Genomic_DNA"/>
</dbReference>
<comment type="similarity">
    <text evidence="4">Belongs to the BPG-independent phosphoglycerate mutase family. A-PGAM subfamily.</text>
</comment>
<dbReference type="Pfam" id="PF10143">
    <property type="entry name" value="PhosphMutase"/>
    <property type="match status" value="1"/>
</dbReference>
<dbReference type="PANTHER" id="PTHR31209">
    <property type="entry name" value="COFACTOR-INDEPENDENT PHOSPHOGLYCERATE MUTASE"/>
    <property type="match status" value="1"/>
</dbReference>
<dbReference type="SUPFAM" id="SSF53649">
    <property type="entry name" value="Alkaline phosphatase-like"/>
    <property type="match status" value="1"/>
</dbReference>
<keyword evidence="8" id="KW-1185">Reference proteome</keyword>
<dbReference type="Proteomes" id="UP001366166">
    <property type="component" value="Chromosome"/>
</dbReference>
<keyword evidence="5" id="KW-0324">Glycolysis</keyword>
<sequence>MAMSLERKCILVLLDGLADRAQPSLRGRTPLEAAETPNLDSLAAEGACGYFHALSPGQALSSEAAHFFMMGYSPEEFPGRGYLEALGEELEFGPEDILLLAHLARARREGDRLVLAEKKPRLPEEEAKEFFSLVRAYQGPRGAARLEHTKGSSGVLILSGGALAASITDSDPMYPGLPLMEPLPWEGAESDPAALNTCALLADYLAWAHRRLAVHPLNTEAARPVNAVITQRAGRAPRGLSTIAQRWGLRALSISSAPIYRGVFRALGASALVVPEGANPGRDLTAKLALAAERLDEFDLIHVHSKAPDEAGHAKDPQRKREAIAALDAGLGEGLQALKGREVLLVVTGDHSTACSGAMVHSGEPSPLLMHGPDVWRDQADAFHETACARGALGLLRGPELMYTILNGLDRGKLWGLRDNPRDLPYYPAARRALSLKD</sequence>
<evidence type="ECO:0000256" key="5">
    <source>
        <dbReference type="ARBA" id="ARBA00023152"/>
    </source>
</evidence>
<accession>A0AAU9EQW0</accession>
<organism evidence="7 8">
    <name type="scientific">Desulfoferula mesophila</name>
    <dbReference type="NCBI Taxonomy" id="3058419"/>
    <lineage>
        <taxon>Bacteria</taxon>
        <taxon>Pseudomonadati</taxon>
        <taxon>Thermodesulfobacteriota</taxon>
        <taxon>Desulfarculia</taxon>
        <taxon>Desulfarculales</taxon>
        <taxon>Desulfarculaceae</taxon>
        <taxon>Desulfoferula</taxon>
    </lineage>
</organism>
<evidence type="ECO:0000313" key="7">
    <source>
        <dbReference type="EMBL" id="BEQ14245.1"/>
    </source>
</evidence>
<dbReference type="InterPro" id="IPR042253">
    <property type="entry name" value="Pglycerate_mutase_ApgM_sf"/>
</dbReference>
<comment type="catalytic activity">
    <reaction evidence="1">
        <text>(2R)-2-phosphoglycerate = (2R)-3-phosphoglycerate</text>
        <dbReference type="Rhea" id="RHEA:15901"/>
        <dbReference type="ChEBI" id="CHEBI:58272"/>
        <dbReference type="ChEBI" id="CHEBI:58289"/>
        <dbReference type="EC" id="5.4.2.12"/>
    </reaction>
</comment>
<reference evidence="8" key="1">
    <citation type="journal article" date="2023" name="Arch. Microbiol.">
        <title>Desulfoferula mesophilus gen. nov. sp. nov., a mesophilic sulfate-reducing bacterium isolated from a brackish lake sediment.</title>
        <authorList>
            <person name="Watanabe T."/>
            <person name="Yabe T."/>
            <person name="Tsuji J.M."/>
            <person name="Fukui M."/>
        </authorList>
    </citation>
    <scope>NUCLEOTIDE SEQUENCE [LARGE SCALE GENOMIC DNA]</scope>
    <source>
        <strain evidence="8">12FAK</strain>
    </source>
</reference>